<proteinExistence type="predicted"/>
<dbReference type="RefSeq" id="XP_056763415.1">
    <property type="nucleotide sequence ID" value="XM_056914566.1"/>
</dbReference>
<feature type="chain" id="PRO_5042217356" description="TMEM205-like domain-containing protein" evidence="6">
    <location>
        <begin position="21"/>
        <end position="173"/>
    </location>
</feature>
<dbReference type="Proteomes" id="UP001213681">
    <property type="component" value="Unassembled WGS sequence"/>
</dbReference>
<evidence type="ECO:0000256" key="2">
    <source>
        <dbReference type="ARBA" id="ARBA00022692"/>
    </source>
</evidence>
<sequence>MGGFLMTVGNLLPYHLLSYGALLGTEVYQSFVNTKLCFQALPMREFLTLQKRLFPVYFKCQVGLAALTAATHPPYSILSLAKDPWGTMPLVVVLVTGSLNWFVFGPRTTTASLIRRALSESEEQSESTNGRKAHQANRDFARNHAMSIHLNAIALVATIWYGFSLASSLLPEV</sequence>
<keyword evidence="2 5" id="KW-0812">Transmembrane</keyword>
<evidence type="ECO:0000256" key="1">
    <source>
        <dbReference type="ARBA" id="ARBA00004370"/>
    </source>
</evidence>
<dbReference type="EMBL" id="JAPVEA010000008">
    <property type="protein sequence ID" value="KAJ5440186.1"/>
    <property type="molecule type" value="Genomic_DNA"/>
</dbReference>
<dbReference type="GeneID" id="81604809"/>
<comment type="caution">
    <text evidence="8">The sequence shown here is derived from an EMBL/GenBank/DDBJ whole genome shotgun (WGS) entry which is preliminary data.</text>
</comment>
<gene>
    <name evidence="8" type="ORF">N7458_011184</name>
</gene>
<name>A0AAD6G0V2_9EURO</name>
<feature type="transmembrane region" description="Helical" evidence="5">
    <location>
        <begin position="148"/>
        <end position="170"/>
    </location>
</feature>
<keyword evidence="4 5" id="KW-0472">Membrane</keyword>
<dbReference type="InterPro" id="IPR025423">
    <property type="entry name" value="TMEM205-like"/>
</dbReference>
<feature type="signal peptide" evidence="6">
    <location>
        <begin position="1"/>
        <end position="20"/>
    </location>
</feature>
<evidence type="ECO:0000256" key="3">
    <source>
        <dbReference type="ARBA" id="ARBA00022989"/>
    </source>
</evidence>
<dbReference type="GO" id="GO:0016020">
    <property type="term" value="C:membrane"/>
    <property type="evidence" value="ECO:0007669"/>
    <property type="project" value="UniProtKB-SubCell"/>
</dbReference>
<keyword evidence="6" id="KW-0732">Signal</keyword>
<feature type="transmembrane region" description="Helical" evidence="5">
    <location>
        <begin position="12"/>
        <end position="32"/>
    </location>
</feature>
<dbReference type="PANTHER" id="PTHR23241:SF102">
    <property type="entry name" value="LD23009P"/>
    <property type="match status" value="1"/>
</dbReference>
<organism evidence="8 9">
    <name type="scientific">Penicillium daleae</name>
    <dbReference type="NCBI Taxonomy" id="63821"/>
    <lineage>
        <taxon>Eukaryota</taxon>
        <taxon>Fungi</taxon>
        <taxon>Dikarya</taxon>
        <taxon>Ascomycota</taxon>
        <taxon>Pezizomycotina</taxon>
        <taxon>Eurotiomycetes</taxon>
        <taxon>Eurotiomycetidae</taxon>
        <taxon>Eurotiales</taxon>
        <taxon>Aspergillaceae</taxon>
        <taxon>Penicillium</taxon>
    </lineage>
</organism>
<evidence type="ECO:0000256" key="4">
    <source>
        <dbReference type="ARBA" id="ARBA00023136"/>
    </source>
</evidence>
<keyword evidence="3 5" id="KW-1133">Transmembrane helix</keyword>
<reference evidence="8" key="2">
    <citation type="journal article" date="2023" name="IMA Fungus">
        <title>Comparative genomic study of the Penicillium genus elucidates a diverse pangenome and 15 lateral gene transfer events.</title>
        <authorList>
            <person name="Petersen C."/>
            <person name="Sorensen T."/>
            <person name="Nielsen M.R."/>
            <person name="Sondergaard T.E."/>
            <person name="Sorensen J.L."/>
            <person name="Fitzpatrick D.A."/>
            <person name="Frisvad J.C."/>
            <person name="Nielsen K.L."/>
        </authorList>
    </citation>
    <scope>NUCLEOTIDE SEQUENCE</scope>
    <source>
        <strain evidence="8">IBT 16125</strain>
    </source>
</reference>
<keyword evidence="9" id="KW-1185">Reference proteome</keyword>
<feature type="transmembrane region" description="Helical" evidence="5">
    <location>
        <begin position="85"/>
        <end position="104"/>
    </location>
</feature>
<feature type="domain" description="TMEM205-like" evidence="7">
    <location>
        <begin position="17"/>
        <end position="113"/>
    </location>
</feature>
<evidence type="ECO:0000313" key="9">
    <source>
        <dbReference type="Proteomes" id="UP001213681"/>
    </source>
</evidence>
<dbReference type="PANTHER" id="PTHR23241">
    <property type="entry name" value="LATE EMBRYOGENESIS ABUNDANT PLANTS LEA-RELATED"/>
    <property type="match status" value="1"/>
</dbReference>
<dbReference type="InterPro" id="IPR053009">
    <property type="entry name" value="Xanthocillin_Biosynth-Assoc"/>
</dbReference>
<dbReference type="Pfam" id="PF13664">
    <property type="entry name" value="DUF4149"/>
    <property type="match status" value="1"/>
</dbReference>
<evidence type="ECO:0000256" key="5">
    <source>
        <dbReference type="SAM" id="Phobius"/>
    </source>
</evidence>
<protein>
    <recommendedName>
        <fullName evidence="7">TMEM205-like domain-containing protein</fullName>
    </recommendedName>
</protein>
<comment type="subcellular location">
    <subcellularLocation>
        <location evidence="1">Membrane</location>
    </subcellularLocation>
</comment>
<feature type="transmembrane region" description="Helical" evidence="5">
    <location>
        <begin position="53"/>
        <end position="73"/>
    </location>
</feature>
<evidence type="ECO:0000259" key="7">
    <source>
        <dbReference type="Pfam" id="PF13664"/>
    </source>
</evidence>
<evidence type="ECO:0000313" key="8">
    <source>
        <dbReference type="EMBL" id="KAJ5440186.1"/>
    </source>
</evidence>
<accession>A0AAD6G0V2</accession>
<evidence type="ECO:0000256" key="6">
    <source>
        <dbReference type="SAM" id="SignalP"/>
    </source>
</evidence>
<reference evidence="8" key="1">
    <citation type="submission" date="2022-12" db="EMBL/GenBank/DDBJ databases">
        <authorList>
            <person name="Petersen C."/>
        </authorList>
    </citation>
    <scope>NUCLEOTIDE SEQUENCE</scope>
    <source>
        <strain evidence="8">IBT 16125</strain>
    </source>
</reference>
<dbReference type="AlphaFoldDB" id="A0AAD6G0V2"/>